<protein>
    <submittedName>
        <fullName evidence="1">Uncharacterized protein</fullName>
    </submittedName>
</protein>
<dbReference type="AlphaFoldDB" id="A0A1I1LJS9"/>
<keyword evidence="2" id="KW-1185">Reference proteome</keyword>
<dbReference type="RefSeq" id="WP_091514262.1">
    <property type="nucleotide sequence ID" value="NZ_FOLE01000008.1"/>
</dbReference>
<evidence type="ECO:0000313" key="1">
    <source>
        <dbReference type="EMBL" id="SFC71228.1"/>
    </source>
</evidence>
<proteinExistence type="predicted"/>
<dbReference type="OrthoDB" id="955525at2"/>
<evidence type="ECO:0000313" key="2">
    <source>
        <dbReference type="Proteomes" id="UP000199514"/>
    </source>
</evidence>
<sequence>MYNIRDILWENGQNNDAGIQSELCYILASDILVFPKTKPEEQRTSLEDEVTLVGNFVLKPGKSWKKIYCTQQKGSLESEIVGDTDGKSAENPLKIWHPGNKDYLLGFIEKFKNSSMVLLVRELDTTYWRVVGSEGLPAKYESGKITTGTAVKDGKGAEITWKSLGRIAPIYKGVVQLEPSLTLAISFVGGAPSYVALGNGIYAIAQAAANHQFFVLPSKKIHEASVMNANTLPAGMGLALNTETGKIEITGTPEATGLFPFQVIGRITHDGTPTGTTVESYTLDITLQIT</sequence>
<accession>A0A1I1LJS9</accession>
<dbReference type="STRING" id="927664.SAMN05421780_108188"/>
<dbReference type="EMBL" id="FOLE01000008">
    <property type="protein sequence ID" value="SFC71228.1"/>
    <property type="molecule type" value="Genomic_DNA"/>
</dbReference>
<organism evidence="1 2">
    <name type="scientific">Flexibacter flexilis DSM 6793</name>
    <dbReference type="NCBI Taxonomy" id="927664"/>
    <lineage>
        <taxon>Bacteria</taxon>
        <taxon>Pseudomonadati</taxon>
        <taxon>Bacteroidota</taxon>
        <taxon>Cytophagia</taxon>
        <taxon>Cytophagales</taxon>
        <taxon>Flexibacteraceae</taxon>
        <taxon>Flexibacter</taxon>
    </lineage>
</organism>
<gene>
    <name evidence="1" type="ORF">SAMN05421780_108188</name>
</gene>
<reference evidence="1 2" key="1">
    <citation type="submission" date="2016-10" db="EMBL/GenBank/DDBJ databases">
        <authorList>
            <person name="de Groot N.N."/>
        </authorList>
    </citation>
    <scope>NUCLEOTIDE SEQUENCE [LARGE SCALE GENOMIC DNA]</scope>
    <source>
        <strain evidence="1 2">DSM 6793</strain>
    </source>
</reference>
<name>A0A1I1LJS9_9BACT</name>
<dbReference type="Proteomes" id="UP000199514">
    <property type="component" value="Unassembled WGS sequence"/>
</dbReference>